<dbReference type="AlphaFoldDB" id="A0A4P8L5W3"/>
<dbReference type="Proteomes" id="UP000298602">
    <property type="component" value="Chromosome"/>
</dbReference>
<organism evidence="2 3">
    <name type="scientific">Desulfoglaeba alkanexedens ALDC</name>
    <dbReference type="NCBI Taxonomy" id="980445"/>
    <lineage>
        <taxon>Bacteria</taxon>
        <taxon>Pseudomonadati</taxon>
        <taxon>Thermodesulfobacteriota</taxon>
        <taxon>Syntrophobacteria</taxon>
        <taxon>Syntrophobacterales</taxon>
        <taxon>Syntrophobacteraceae</taxon>
        <taxon>Desulfoglaeba</taxon>
    </lineage>
</organism>
<name>A0A4P8L5W3_9BACT</name>
<dbReference type="KEGG" id="dax:FDQ92_08315"/>
<evidence type="ECO:0000313" key="3">
    <source>
        <dbReference type="Proteomes" id="UP000298602"/>
    </source>
</evidence>
<dbReference type="OrthoDB" id="129834at2"/>
<evidence type="ECO:0000313" key="2">
    <source>
        <dbReference type="EMBL" id="QCQ22162.1"/>
    </source>
</evidence>
<reference evidence="2 3" key="1">
    <citation type="submission" date="2019-05" db="EMBL/GenBank/DDBJ databases">
        <title>The Complete Genome Sequence of the n-alkane-degrading Desulfoglaeba alkanexedens ALDC reveals multiple alkylsuccinate synthase gene clusters.</title>
        <authorList>
            <person name="Callaghan A.V."/>
            <person name="Davidova I.A."/>
            <person name="Duncan K.E."/>
            <person name="Morris B."/>
            <person name="McInerney M.J."/>
        </authorList>
    </citation>
    <scope>NUCLEOTIDE SEQUENCE [LARGE SCALE GENOMIC DNA]</scope>
    <source>
        <strain evidence="2 3">ALDC</strain>
    </source>
</reference>
<protein>
    <submittedName>
        <fullName evidence="2">Uncharacterized protein</fullName>
    </submittedName>
</protein>
<gene>
    <name evidence="2" type="ORF">FDQ92_08315</name>
</gene>
<dbReference type="EMBL" id="CP040098">
    <property type="protein sequence ID" value="QCQ22162.1"/>
    <property type="molecule type" value="Genomic_DNA"/>
</dbReference>
<proteinExistence type="predicted"/>
<evidence type="ECO:0000256" key="1">
    <source>
        <dbReference type="SAM" id="MobiDB-lite"/>
    </source>
</evidence>
<reference evidence="2 3" key="2">
    <citation type="submission" date="2019-05" db="EMBL/GenBank/DDBJ databases">
        <authorList>
            <person name="Suflita J.M."/>
            <person name="Marks C.R."/>
        </authorList>
    </citation>
    <scope>NUCLEOTIDE SEQUENCE [LARGE SCALE GENOMIC DNA]</scope>
    <source>
        <strain evidence="2 3">ALDC</strain>
    </source>
</reference>
<accession>A0A4P8L5W3</accession>
<dbReference type="RefSeq" id="WP_137424131.1">
    <property type="nucleotide sequence ID" value="NZ_CP040098.1"/>
</dbReference>
<feature type="region of interest" description="Disordered" evidence="1">
    <location>
        <begin position="1"/>
        <end position="42"/>
    </location>
</feature>
<sequence length="133" mass="15210">MAEDLEKEQMMDDFDDEDNLEFDDSADLDFDDEEDLLGEEDDEELIPSVLYKGIAKPKTEDDWRQLLMEASREGVPEYRITDTYKDGDLILHPQFGLGVVSKVVSPRKMEVVFDMSKKLMAMNLTPPREAAAS</sequence>
<keyword evidence="3" id="KW-1185">Reference proteome</keyword>